<dbReference type="Proteomes" id="UP001156702">
    <property type="component" value="Unassembled WGS sequence"/>
</dbReference>
<proteinExistence type="predicted"/>
<dbReference type="PANTHER" id="PTHR43362:SF1">
    <property type="entry name" value="MANNITOL DEHYDROGENASE 2-RELATED"/>
    <property type="match status" value="1"/>
</dbReference>
<keyword evidence="3" id="KW-1185">Reference proteome</keyword>
<accession>A0ABQ5ZP59</accession>
<dbReference type="EMBL" id="BSOP01000030">
    <property type="protein sequence ID" value="GLR52638.1"/>
    <property type="molecule type" value="Genomic_DNA"/>
</dbReference>
<evidence type="ECO:0000313" key="2">
    <source>
        <dbReference type="EMBL" id="GLR52638.1"/>
    </source>
</evidence>
<reference evidence="3" key="1">
    <citation type="journal article" date="2019" name="Int. J. Syst. Evol. Microbiol.">
        <title>The Global Catalogue of Microorganisms (GCM) 10K type strain sequencing project: providing services to taxonomists for standard genome sequencing and annotation.</title>
        <authorList>
            <consortium name="The Broad Institute Genomics Platform"/>
            <consortium name="The Broad Institute Genome Sequencing Center for Infectious Disease"/>
            <person name="Wu L."/>
            <person name="Ma J."/>
        </authorList>
    </citation>
    <scope>NUCLEOTIDE SEQUENCE [LARGE SCALE GENOMIC DNA]</scope>
    <source>
        <strain evidence="3">NBRC 102122</strain>
    </source>
</reference>
<organism evidence="2 3">
    <name type="scientific">Shinella yambaruensis</name>
    <dbReference type="NCBI Taxonomy" id="415996"/>
    <lineage>
        <taxon>Bacteria</taxon>
        <taxon>Pseudomonadati</taxon>
        <taxon>Pseudomonadota</taxon>
        <taxon>Alphaproteobacteria</taxon>
        <taxon>Hyphomicrobiales</taxon>
        <taxon>Rhizobiaceae</taxon>
        <taxon>Shinella</taxon>
    </lineage>
</organism>
<dbReference type="SUPFAM" id="SSF48179">
    <property type="entry name" value="6-phosphogluconate dehydrogenase C-terminal domain-like"/>
    <property type="match status" value="1"/>
</dbReference>
<protein>
    <recommendedName>
        <fullName evidence="1">Mannitol dehydrogenase C-terminal domain-containing protein</fullName>
    </recommendedName>
</protein>
<dbReference type="PANTHER" id="PTHR43362">
    <property type="entry name" value="MANNITOL DEHYDROGENASE DSF1-RELATED"/>
    <property type="match status" value="1"/>
</dbReference>
<evidence type="ECO:0000313" key="3">
    <source>
        <dbReference type="Proteomes" id="UP001156702"/>
    </source>
</evidence>
<name>A0ABQ5ZP59_9HYPH</name>
<sequence>MPGLDVDDYAAALTECFRNPTIAHETFQIAMDGTQTLPQRIFQPVLATLQAGYDVRPFAFATAMWMRYCLVEKDNGETYALRDPREAEIRAALAEIPKTASGISGALNGLPGFVRHELAQTPAWRASVDQILAAILAEGVDAAIAHEAAMN</sequence>
<dbReference type="InterPro" id="IPR013328">
    <property type="entry name" value="6PGD_dom2"/>
</dbReference>
<feature type="domain" description="Mannitol dehydrogenase C-terminal" evidence="1">
    <location>
        <begin position="2"/>
        <end position="94"/>
    </location>
</feature>
<dbReference type="Gene3D" id="1.10.1040.10">
    <property type="entry name" value="N-(1-d-carboxylethyl)-l-norvaline Dehydrogenase, domain 2"/>
    <property type="match status" value="1"/>
</dbReference>
<dbReference type="Pfam" id="PF08125">
    <property type="entry name" value="Mannitol_dh_C"/>
    <property type="match status" value="1"/>
</dbReference>
<gene>
    <name evidence="2" type="ORF">GCM10007923_38520</name>
</gene>
<dbReference type="InterPro" id="IPR013118">
    <property type="entry name" value="Mannitol_DH_C"/>
</dbReference>
<dbReference type="InterPro" id="IPR050988">
    <property type="entry name" value="Mannitol_DH/Oxidoreductase"/>
</dbReference>
<evidence type="ECO:0000259" key="1">
    <source>
        <dbReference type="Pfam" id="PF08125"/>
    </source>
</evidence>
<comment type="caution">
    <text evidence="2">The sequence shown here is derived from an EMBL/GenBank/DDBJ whole genome shotgun (WGS) entry which is preliminary data.</text>
</comment>
<dbReference type="InterPro" id="IPR008927">
    <property type="entry name" value="6-PGluconate_DH-like_C_sf"/>
</dbReference>